<evidence type="ECO:0000259" key="4">
    <source>
        <dbReference type="PROSITE" id="PS50893"/>
    </source>
</evidence>
<dbReference type="PROSITE" id="PS50893">
    <property type="entry name" value="ABC_TRANSPORTER_2"/>
    <property type="match status" value="1"/>
</dbReference>
<dbReference type="Pfam" id="PF00005">
    <property type="entry name" value="ABC_tran"/>
    <property type="match status" value="1"/>
</dbReference>
<keyword evidence="1" id="KW-0813">Transport</keyword>
<dbReference type="InterPro" id="IPR003593">
    <property type="entry name" value="AAA+_ATPase"/>
</dbReference>
<dbReference type="Gene3D" id="3.40.50.300">
    <property type="entry name" value="P-loop containing nucleotide triphosphate hydrolases"/>
    <property type="match status" value="1"/>
</dbReference>
<dbReference type="InterPro" id="IPR027417">
    <property type="entry name" value="P-loop_NTPase"/>
</dbReference>
<proteinExistence type="predicted"/>
<dbReference type="KEGG" id="fes:HER31_02245"/>
<dbReference type="AlphaFoldDB" id="A0A6H1UIY7"/>
<evidence type="ECO:0000256" key="3">
    <source>
        <dbReference type="ARBA" id="ARBA00022840"/>
    </source>
</evidence>
<dbReference type="PANTHER" id="PTHR43776:SF6">
    <property type="entry name" value="DIPEPTIDE TRANSPORT ATP-BINDING PROTEIN DPPF"/>
    <property type="match status" value="1"/>
</dbReference>
<dbReference type="PANTHER" id="PTHR43776">
    <property type="entry name" value="TRANSPORT ATP-BINDING PROTEIN"/>
    <property type="match status" value="1"/>
</dbReference>
<dbReference type="EMBL" id="CP051180">
    <property type="protein sequence ID" value="QIZ78788.1"/>
    <property type="molecule type" value="Genomic_DNA"/>
</dbReference>
<reference evidence="5 6" key="1">
    <citation type="submission" date="2020-04" db="EMBL/GenBank/DDBJ databases">
        <title>Ferrimonas sp. S7 isolated from sea water.</title>
        <authorList>
            <person name="Bae S.S."/>
            <person name="Baek K."/>
        </authorList>
    </citation>
    <scope>NUCLEOTIDE SEQUENCE [LARGE SCALE GENOMIC DNA]</scope>
    <source>
        <strain evidence="5 6">S7</strain>
    </source>
</reference>
<evidence type="ECO:0000256" key="2">
    <source>
        <dbReference type="ARBA" id="ARBA00022741"/>
    </source>
</evidence>
<keyword evidence="2" id="KW-0547">Nucleotide-binding</keyword>
<organism evidence="5 6">
    <name type="scientific">Ferrimonas lipolytica</name>
    <dbReference type="NCBI Taxonomy" id="2724191"/>
    <lineage>
        <taxon>Bacteria</taxon>
        <taxon>Pseudomonadati</taxon>
        <taxon>Pseudomonadota</taxon>
        <taxon>Gammaproteobacteria</taxon>
        <taxon>Alteromonadales</taxon>
        <taxon>Ferrimonadaceae</taxon>
        <taxon>Ferrimonas</taxon>
    </lineage>
</organism>
<sequence>MPQLQVRDLHKHYSKSRSWFRREYKQAIAPLSFELAAGETLAFVGEAGSGRTSLAQILSGAKARSGGQIFLNGKELHSQNHHQRSRNIRMIFQDPATSLNPRLRVGEQLEKPLRFNTNMTAAERINTVEKALVQVGLLREHADFYPLMLANGQRQRVAIARALMLEPKVLISDEAFGGLDTTLRAQCINLLLQLQRKLGLSYIFMSHDLNLVQHIADRVIVLRKGKVVEEGTTDEVFAHPQHEYTKRLIEQQVLRPRN</sequence>
<keyword evidence="3 5" id="KW-0067">ATP-binding</keyword>
<gene>
    <name evidence="5" type="ORF">HER31_02245</name>
</gene>
<keyword evidence="6" id="KW-1185">Reference proteome</keyword>
<dbReference type="Proteomes" id="UP000501602">
    <property type="component" value="Chromosome"/>
</dbReference>
<dbReference type="GO" id="GO:0005524">
    <property type="term" value="F:ATP binding"/>
    <property type="evidence" value="ECO:0007669"/>
    <property type="project" value="UniProtKB-KW"/>
</dbReference>
<dbReference type="SMART" id="SM00382">
    <property type="entry name" value="AAA"/>
    <property type="match status" value="1"/>
</dbReference>
<name>A0A6H1UIY7_9GAMM</name>
<evidence type="ECO:0000256" key="1">
    <source>
        <dbReference type="ARBA" id="ARBA00022448"/>
    </source>
</evidence>
<dbReference type="GO" id="GO:0055085">
    <property type="term" value="P:transmembrane transport"/>
    <property type="evidence" value="ECO:0007669"/>
    <property type="project" value="UniProtKB-ARBA"/>
</dbReference>
<feature type="domain" description="ABC transporter" evidence="4">
    <location>
        <begin position="4"/>
        <end position="249"/>
    </location>
</feature>
<dbReference type="CDD" id="cd03257">
    <property type="entry name" value="ABC_NikE_OppD_transporters"/>
    <property type="match status" value="1"/>
</dbReference>
<protein>
    <submittedName>
        <fullName evidence="5">ATP-binding cassette domain-containing protein</fullName>
    </submittedName>
</protein>
<dbReference type="InterPro" id="IPR003439">
    <property type="entry name" value="ABC_transporter-like_ATP-bd"/>
</dbReference>
<evidence type="ECO:0000313" key="5">
    <source>
        <dbReference type="EMBL" id="QIZ78788.1"/>
    </source>
</evidence>
<dbReference type="SUPFAM" id="SSF52540">
    <property type="entry name" value="P-loop containing nucleoside triphosphate hydrolases"/>
    <property type="match status" value="1"/>
</dbReference>
<accession>A0A6H1UIY7</accession>
<dbReference type="GO" id="GO:0016887">
    <property type="term" value="F:ATP hydrolysis activity"/>
    <property type="evidence" value="ECO:0007669"/>
    <property type="project" value="InterPro"/>
</dbReference>
<evidence type="ECO:0000313" key="6">
    <source>
        <dbReference type="Proteomes" id="UP000501602"/>
    </source>
</evidence>
<dbReference type="InterPro" id="IPR050319">
    <property type="entry name" value="ABC_transp_ATP-bind"/>
</dbReference>